<protein>
    <submittedName>
        <fullName evidence="1">Uncharacterized protein</fullName>
    </submittedName>
</protein>
<reference evidence="1" key="2">
    <citation type="submission" date="2021-04" db="EMBL/GenBank/DDBJ databases">
        <authorList>
            <person name="Gilroy R."/>
        </authorList>
    </citation>
    <scope>NUCLEOTIDE SEQUENCE</scope>
    <source>
        <strain evidence="1">G3-2149</strain>
    </source>
</reference>
<dbReference type="EMBL" id="JAHLFU010000251">
    <property type="protein sequence ID" value="MBU3854561.1"/>
    <property type="molecule type" value="Genomic_DNA"/>
</dbReference>
<dbReference type="Proteomes" id="UP000823865">
    <property type="component" value="Unassembled WGS sequence"/>
</dbReference>
<evidence type="ECO:0000313" key="1">
    <source>
        <dbReference type="EMBL" id="MBU3854561.1"/>
    </source>
</evidence>
<organism evidence="1 2">
    <name type="scientific">Candidatus Paraprevotella stercoravium</name>
    <dbReference type="NCBI Taxonomy" id="2838725"/>
    <lineage>
        <taxon>Bacteria</taxon>
        <taxon>Pseudomonadati</taxon>
        <taxon>Bacteroidota</taxon>
        <taxon>Bacteroidia</taxon>
        <taxon>Bacteroidales</taxon>
        <taxon>Prevotellaceae</taxon>
        <taxon>Paraprevotella</taxon>
    </lineage>
</organism>
<comment type="caution">
    <text evidence="1">The sequence shown here is derived from an EMBL/GenBank/DDBJ whole genome shotgun (WGS) entry which is preliminary data.</text>
</comment>
<evidence type="ECO:0000313" key="2">
    <source>
        <dbReference type="Proteomes" id="UP000823865"/>
    </source>
</evidence>
<reference evidence="1" key="1">
    <citation type="journal article" date="2021" name="PeerJ">
        <title>Extensive microbial diversity within the chicken gut microbiome revealed by metagenomics and culture.</title>
        <authorList>
            <person name="Gilroy R."/>
            <person name="Ravi A."/>
            <person name="Getino M."/>
            <person name="Pursley I."/>
            <person name="Horton D.L."/>
            <person name="Alikhan N.F."/>
            <person name="Baker D."/>
            <person name="Gharbi K."/>
            <person name="Hall N."/>
            <person name="Watson M."/>
            <person name="Adriaenssens E.M."/>
            <person name="Foster-Nyarko E."/>
            <person name="Jarju S."/>
            <person name="Secka A."/>
            <person name="Antonio M."/>
            <person name="Oren A."/>
            <person name="Chaudhuri R.R."/>
            <person name="La Ragione R."/>
            <person name="Hildebrand F."/>
            <person name="Pallen M.J."/>
        </authorList>
    </citation>
    <scope>NUCLEOTIDE SEQUENCE</scope>
    <source>
        <strain evidence="1">G3-2149</strain>
    </source>
</reference>
<name>A0A9E2L7N8_9BACT</name>
<dbReference type="AlphaFoldDB" id="A0A9E2L7N8"/>
<gene>
    <name evidence="1" type="ORF">H9789_12250</name>
</gene>
<sequence>MKFEIVNIEEFSGGMAQIYSVMFENDDTTLMDHFFEDNAQYSEELEEMAKKLQTMGNDTGCRIQFFKENEGAPGDGVVAFWYKQMRLYCLRIGSACIILGDGGYKPPEISAYQEDELLNSKAQQMRKLAACINKAIVNKDLMVGDDGTITTTDFIELDI</sequence>
<proteinExistence type="predicted"/>
<accession>A0A9E2L7N8</accession>